<gene>
    <name evidence="1" type="ORF">EYF80_033079</name>
</gene>
<organism evidence="1 2">
    <name type="scientific">Liparis tanakae</name>
    <name type="common">Tanaka's snailfish</name>
    <dbReference type="NCBI Taxonomy" id="230148"/>
    <lineage>
        <taxon>Eukaryota</taxon>
        <taxon>Metazoa</taxon>
        <taxon>Chordata</taxon>
        <taxon>Craniata</taxon>
        <taxon>Vertebrata</taxon>
        <taxon>Euteleostomi</taxon>
        <taxon>Actinopterygii</taxon>
        <taxon>Neopterygii</taxon>
        <taxon>Teleostei</taxon>
        <taxon>Neoteleostei</taxon>
        <taxon>Acanthomorphata</taxon>
        <taxon>Eupercaria</taxon>
        <taxon>Perciformes</taxon>
        <taxon>Cottioidei</taxon>
        <taxon>Cottales</taxon>
        <taxon>Liparidae</taxon>
        <taxon>Liparis</taxon>
    </lineage>
</organism>
<dbReference type="AlphaFoldDB" id="A0A4Z2GVY7"/>
<protein>
    <submittedName>
        <fullName evidence="1">Uncharacterized protein</fullName>
    </submittedName>
</protein>
<sequence length="68" mass="7832">MPVVWSGVKLKVGYAPWPSYCLKPPLTRAQLGYYRERLLFIFATLMKMDESRSCSVKVTMSQKALTMK</sequence>
<accession>A0A4Z2GVY7</accession>
<dbReference type="Proteomes" id="UP000314294">
    <property type="component" value="Unassembled WGS sequence"/>
</dbReference>
<comment type="caution">
    <text evidence="1">The sequence shown here is derived from an EMBL/GenBank/DDBJ whole genome shotgun (WGS) entry which is preliminary data.</text>
</comment>
<evidence type="ECO:0000313" key="2">
    <source>
        <dbReference type="Proteomes" id="UP000314294"/>
    </source>
</evidence>
<proteinExistence type="predicted"/>
<name>A0A4Z2GVY7_9TELE</name>
<dbReference type="EMBL" id="SRLO01000422">
    <property type="protein sequence ID" value="TNN56734.1"/>
    <property type="molecule type" value="Genomic_DNA"/>
</dbReference>
<keyword evidence="2" id="KW-1185">Reference proteome</keyword>
<reference evidence="1 2" key="1">
    <citation type="submission" date="2019-03" db="EMBL/GenBank/DDBJ databases">
        <title>First draft genome of Liparis tanakae, snailfish: a comprehensive survey of snailfish specific genes.</title>
        <authorList>
            <person name="Kim W."/>
            <person name="Song I."/>
            <person name="Jeong J.-H."/>
            <person name="Kim D."/>
            <person name="Kim S."/>
            <person name="Ryu S."/>
            <person name="Song J.Y."/>
            <person name="Lee S.K."/>
        </authorList>
    </citation>
    <scope>NUCLEOTIDE SEQUENCE [LARGE SCALE GENOMIC DNA]</scope>
    <source>
        <tissue evidence="1">Muscle</tissue>
    </source>
</reference>
<evidence type="ECO:0000313" key="1">
    <source>
        <dbReference type="EMBL" id="TNN56734.1"/>
    </source>
</evidence>